<feature type="domain" description="Streptococcal pilin isopeptide linkage" evidence="1">
    <location>
        <begin position="30"/>
        <end position="82"/>
    </location>
</feature>
<dbReference type="Proteomes" id="UP000469505">
    <property type="component" value="Unassembled WGS sequence"/>
</dbReference>
<organism evidence="2 3">
    <name type="scientific">Streptococcus pneumoniae</name>
    <dbReference type="NCBI Taxonomy" id="1313"/>
    <lineage>
        <taxon>Bacteria</taxon>
        <taxon>Bacillati</taxon>
        <taxon>Bacillota</taxon>
        <taxon>Bacilli</taxon>
        <taxon>Lactobacillales</taxon>
        <taxon>Streptococcaceae</taxon>
        <taxon>Streptococcus</taxon>
    </lineage>
</organism>
<gene>
    <name evidence="2" type="ORF">GM543_14955</name>
</gene>
<dbReference type="InterPro" id="IPR022464">
    <property type="entry name" value="Strep_pil_isopept_link"/>
</dbReference>
<reference evidence="2 3" key="1">
    <citation type="submission" date="2019-11" db="EMBL/GenBank/DDBJ databases">
        <title>Growth characteristics of pneumococcus vary with the chemical composition of the capsule and with environmental conditions.</title>
        <authorList>
            <person name="Tothpal A."/>
            <person name="Desobry K."/>
            <person name="Joshi S."/>
            <person name="Wyllie A.L."/>
            <person name="Weinberger D.M."/>
        </authorList>
    </citation>
    <scope>NUCLEOTIDE SEQUENCE [LARGE SCALE GENOMIC DNA]</scope>
    <source>
        <strain evidence="3">pnumococcus35B</strain>
    </source>
</reference>
<evidence type="ECO:0000313" key="3">
    <source>
        <dbReference type="Proteomes" id="UP000469505"/>
    </source>
</evidence>
<dbReference type="RefSeq" id="WP_162481244.1">
    <property type="nucleotide sequence ID" value="NZ_WNHX01001114.1"/>
</dbReference>
<dbReference type="EMBL" id="WNHX01001114">
    <property type="protein sequence ID" value="MTV88748.1"/>
    <property type="molecule type" value="Genomic_DNA"/>
</dbReference>
<protein>
    <recommendedName>
        <fullName evidence="1">Streptococcal pilin isopeptide linkage domain-containing protein</fullName>
    </recommendedName>
</protein>
<feature type="non-terminal residue" evidence="2">
    <location>
        <position position="82"/>
    </location>
</feature>
<accession>A0A6I3UAY6</accession>
<evidence type="ECO:0000313" key="2">
    <source>
        <dbReference type="EMBL" id="MTV88748.1"/>
    </source>
</evidence>
<proteinExistence type="predicted"/>
<name>A0A6I3UAY6_STREE</name>
<dbReference type="Gene3D" id="2.60.40.3050">
    <property type="match status" value="1"/>
</dbReference>
<dbReference type="InterPro" id="IPR038174">
    <property type="entry name" value="Strep_pil_link_sf"/>
</dbReference>
<evidence type="ECO:0000259" key="1">
    <source>
        <dbReference type="Pfam" id="PF12892"/>
    </source>
</evidence>
<dbReference type="Pfam" id="PF12892">
    <property type="entry name" value="FctA"/>
    <property type="match status" value="1"/>
</dbReference>
<feature type="non-terminal residue" evidence="2">
    <location>
        <position position="1"/>
    </location>
</feature>
<comment type="caution">
    <text evidence="2">The sequence shown here is derived from an EMBL/GenBank/DDBJ whole genome shotgun (WGS) entry which is preliminary data.</text>
</comment>
<sequence>VATVENADAERVFTNTYKEPAPPATSATLEFTKELTGRALVDGEFQFELYEGTKLLDTKTNQAGKVTFNTINYDAEGVHTYT</sequence>
<dbReference type="AlphaFoldDB" id="A0A6I3UAY6"/>